<evidence type="ECO:0000256" key="6">
    <source>
        <dbReference type="ARBA" id="ARBA00022763"/>
    </source>
</evidence>
<dbReference type="EMBL" id="AZJI01000007">
    <property type="protein sequence ID" value="ETD22761.1"/>
    <property type="molecule type" value="Genomic_DNA"/>
</dbReference>
<protein>
    <recommendedName>
        <fullName evidence="3">methylated-DNA--[protein]-cysteine S-methyltransferase</fullName>
        <ecNumber evidence="3">2.1.1.63</ecNumber>
    </recommendedName>
</protein>
<accession>V8C7N8</accession>
<dbReference type="PANTHER" id="PTHR10815:SF13">
    <property type="entry name" value="METHYLATED-DNA--PROTEIN-CYSTEINE METHYLTRANSFERASE"/>
    <property type="match status" value="1"/>
</dbReference>
<evidence type="ECO:0000256" key="4">
    <source>
        <dbReference type="ARBA" id="ARBA00022603"/>
    </source>
</evidence>
<name>V8C7N8_9HELI</name>
<comment type="similarity">
    <text evidence="2">Belongs to the MGMT family.</text>
</comment>
<evidence type="ECO:0000256" key="1">
    <source>
        <dbReference type="ARBA" id="ARBA00001286"/>
    </source>
</evidence>
<dbReference type="RefSeq" id="WP_023928295.1">
    <property type="nucleotide sequence ID" value="NZ_KI669455.1"/>
</dbReference>
<dbReference type="eggNOG" id="COG0350">
    <property type="taxonomic scope" value="Bacteria"/>
</dbReference>
<dbReference type="InterPro" id="IPR014048">
    <property type="entry name" value="MethylDNA_cys_MeTrfase_DNA-bd"/>
</dbReference>
<dbReference type="NCBIfam" id="TIGR00589">
    <property type="entry name" value="ogt"/>
    <property type="match status" value="1"/>
</dbReference>
<sequence>MGLDKYFVSFYTPPADFSSLGKITLLSPKNFDDFDKSFVLLGESHTKQYLSGIYFENNLAKLKSKKSNNQSHDTKGEIKQTSQCDESDEIFALTKKWLDMYFGGGIPHFLPPLALQGSRFALLVWQELLKIRYGSTTTYATMATKIAQQRGLAKMSAQAIGGALKNNPISIIIPCHRVIGTNGSLIGYAGGVEKKKILLGLENLTTT</sequence>
<evidence type="ECO:0000256" key="7">
    <source>
        <dbReference type="ARBA" id="ARBA00023204"/>
    </source>
</evidence>
<evidence type="ECO:0000256" key="5">
    <source>
        <dbReference type="ARBA" id="ARBA00022679"/>
    </source>
</evidence>
<evidence type="ECO:0000259" key="9">
    <source>
        <dbReference type="Pfam" id="PF01035"/>
    </source>
</evidence>
<dbReference type="GO" id="GO:0006281">
    <property type="term" value="P:DNA repair"/>
    <property type="evidence" value="ECO:0007669"/>
    <property type="project" value="UniProtKB-KW"/>
</dbReference>
<comment type="caution">
    <text evidence="10">The sequence shown here is derived from an EMBL/GenBank/DDBJ whole genome shotgun (WGS) entry which is preliminary data.</text>
</comment>
<dbReference type="EC" id="2.1.1.63" evidence="3"/>
<feature type="domain" description="Methylated-DNA-[protein]-cysteine S-methyltransferase DNA binding" evidence="9">
    <location>
        <begin position="120"/>
        <end position="203"/>
    </location>
</feature>
<dbReference type="GO" id="GO:0032259">
    <property type="term" value="P:methylation"/>
    <property type="evidence" value="ECO:0007669"/>
    <property type="project" value="UniProtKB-KW"/>
</dbReference>
<dbReference type="InterPro" id="IPR036388">
    <property type="entry name" value="WH-like_DNA-bd_sf"/>
</dbReference>
<keyword evidence="11" id="KW-1185">Reference proteome</keyword>
<dbReference type="Proteomes" id="UP000018731">
    <property type="component" value="Unassembled WGS sequence"/>
</dbReference>
<organism evidence="10 11">
    <name type="scientific">Helicobacter macacae MIT 99-5501</name>
    <dbReference type="NCBI Taxonomy" id="1357400"/>
    <lineage>
        <taxon>Bacteria</taxon>
        <taxon>Pseudomonadati</taxon>
        <taxon>Campylobacterota</taxon>
        <taxon>Epsilonproteobacteria</taxon>
        <taxon>Campylobacterales</taxon>
        <taxon>Helicobacteraceae</taxon>
        <taxon>Helicobacter</taxon>
    </lineage>
</organism>
<reference evidence="10 11" key="1">
    <citation type="journal article" date="2014" name="Genome Announc.">
        <title>Draft genome sequences of six enterohepatic helicobacter species isolated from humans and one from rhesus macaques.</title>
        <authorList>
            <person name="Shen Z."/>
            <person name="Sheh A."/>
            <person name="Young S.K."/>
            <person name="Abouelliel A."/>
            <person name="Ward D.V."/>
            <person name="Earl A.M."/>
            <person name="Fox J.G."/>
        </authorList>
    </citation>
    <scope>NUCLEOTIDE SEQUENCE [LARGE SCALE GENOMIC DNA]</scope>
    <source>
        <strain evidence="10 11">MIT 99-5501</strain>
    </source>
</reference>
<evidence type="ECO:0000313" key="11">
    <source>
        <dbReference type="Proteomes" id="UP000018731"/>
    </source>
</evidence>
<comment type="catalytic activity">
    <reaction evidence="1">
        <text>a 4-O-methyl-thymidine in DNA + L-cysteinyl-[protein] = a thymidine in DNA + S-methyl-L-cysteinyl-[protein]</text>
        <dbReference type="Rhea" id="RHEA:53428"/>
        <dbReference type="Rhea" id="RHEA-COMP:10131"/>
        <dbReference type="Rhea" id="RHEA-COMP:10132"/>
        <dbReference type="Rhea" id="RHEA-COMP:13555"/>
        <dbReference type="Rhea" id="RHEA-COMP:13556"/>
        <dbReference type="ChEBI" id="CHEBI:29950"/>
        <dbReference type="ChEBI" id="CHEBI:82612"/>
        <dbReference type="ChEBI" id="CHEBI:137386"/>
        <dbReference type="ChEBI" id="CHEBI:137387"/>
        <dbReference type="EC" id="2.1.1.63"/>
    </reaction>
</comment>
<comment type="catalytic activity">
    <reaction evidence="8">
        <text>a 6-O-methyl-2'-deoxyguanosine in DNA + L-cysteinyl-[protein] = S-methyl-L-cysteinyl-[protein] + a 2'-deoxyguanosine in DNA</text>
        <dbReference type="Rhea" id="RHEA:24000"/>
        <dbReference type="Rhea" id="RHEA-COMP:10131"/>
        <dbReference type="Rhea" id="RHEA-COMP:10132"/>
        <dbReference type="Rhea" id="RHEA-COMP:11367"/>
        <dbReference type="Rhea" id="RHEA-COMP:11368"/>
        <dbReference type="ChEBI" id="CHEBI:29950"/>
        <dbReference type="ChEBI" id="CHEBI:82612"/>
        <dbReference type="ChEBI" id="CHEBI:85445"/>
        <dbReference type="ChEBI" id="CHEBI:85448"/>
        <dbReference type="EC" id="2.1.1.63"/>
    </reaction>
</comment>
<dbReference type="Pfam" id="PF01035">
    <property type="entry name" value="DNA_binding_1"/>
    <property type="match status" value="1"/>
</dbReference>
<evidence type="ECO:0000256" key="2">
    <source>
        <dbReference type="ARBA" id="ARBA00008711"/>
    </source>
</evidence>
<dbReference type="SUPFAM" id="SSF46767">
    <property type="entry name" value="Methylated DNA-protein cysteine methyltransferase, C-terminal domain"/>
    <property type="match status" value="1"/>
</dbReference>
<keyword evidence="4" id="KW-0489">Methyltransferase</keyword>
<dbReference type="PROSITE" id="PS00374">
    <property type="entry name" value="MGMT"/>
    <property type="match status" value="1"/>
</dbReference>
<dbReference type="InterPro" id="IPR036217">
    <property type="entry name" value="MethylDNA_cys_MeTrfase_DNAb"/>
</dbReference>
<keyword evidence="7" id="KW-0234">DNA repair</keyword>
<dbReference type="CDD" id="cd06445">
    <property type="entry name" value="ATase"/>
    <property type="match status" value="1"/>
</dbReference>
<dbReference type="STRING" id="1357400.HMPREF2086_01560"/>
<evidence type="ECO:0000313" key="10">
    <source>
        <dbReference type="EMBL" id="ETD22761.1"/>
    </source>
</evidence>
<keyword evidence="6" id="KW-0227">DNA damage</keyword>
<dbReference type="Gene3D" id="1.10.10.10">
    <property type="entry name" value="Winged helix-like DNA-binding domain superfamily/Winged helix DNA-binding domain"/>
    <property type="match status" value="1"/>
</dbReference>
<evidence type="ECO:0000256" key="8">
    <source>
        <dbReference type="ARBA" id="ARBA00049348"/>
    </source>
</evidence>
<dbReference type="PANTHER" id="PTHR10815">
    <property type="entry name" value="METHYLATED-DNA--PROTEIN-CYSTEINE METHYLTRANSFERASE"/>
    <property type="match status" value="1"/>
</dbReference>
<dbReference type="PATRIC" id="fig|1357400.3.peg.2096"/>
<keyword evidence="5" id="KW-0808">Transferase</keyword>
<dbReference type="InterPro" id="IPR001497">
    <property type="entry name" value="MethylDNA_cys_MeTrfase_AS"/>
</dbReference>
<dbReference type="GO" id="GO:0003908">
    <property type="term" value="F:methylated-DNA-[protein]-cysteine S-methyltransferase activity"/>
    <property type="evidence" value="ECO:0007669"/>
    <property type="project" value="UniProtKB-EC"/>
</dbReference>
<proteinExistence type="inferred from homology"/>
<dbReference type="HOGENOM" id="CLU_000445_52_2_7"/>
<gene>
    <name evidence="10" type="ORF">HMPREF2086_01560</name>
</gene>
<evidence type="ECO:0000256" key="3">
    <source>
        <dbReference type="ARBA" id="ARBA00011918"/>
    </source>
</evidence>
<dbReference type="FunFam" id="1.10.10.10:FF:000214">
    <property type="entry name" value="Methylated-DNA--protein-cysteine methyltransferase"/>
    <property type="match status" value="1"/>
</dbReference>
<dbReference type="AlphaFoldDB" id="V8C7N8"/>